<name>A0A0P8CNE8_9EURY</name>
<protein>
    <submittedName>
        <fullName evidence="1">Uncharacterized protein</fullName>
    </submittedName>
</protein>
<organism evidence="1 2">
    <name type="scientific">Candidatus Methanoperedens nitratireducens</name>
    <dbReference type="NCBI Taxonomy" id="1392998"/>
    <lineage>
        <taxon>Archaea</taxon>
        <taxon>Methanobacteriati</taxon>
        <taxon>Methanobacteriota</taxon>
        <taxon>Stenosarchaea group</taxon>
        <taxon>Methanomicrobia</taxon>
        <taxon>Methanosarcinales</taxon>
        <taxon>ANME-2 cluster</taxon>
        <taxon>Candidatus Methanoperedentaceae</taxon>
        <taxon>Candidatus Methanoperedens</taxon>
    </lineage>
</organism>
<proteinExistence type="predicted"/>
<gene>
    <name evidence="1" type="ORF">MPEBLZ_00195</name>
</gene>
<sequence>MKTLAMEDEYYQIQHERRKVEIDAGRKDKYILVYGSSGG</sequence>
<evidence type="ECO:0000313" key="2">
    <source>
        <dbReference type="Proteomes" id="UP000050360"/>
    </source>
</evidence>
<accession>A0A0P8CNE8</accession>
<dbReference type="AlphaFoldDB" id="A0A0P8CNE8"/>
<dbReference type="Proteomes" id="UP000050360">
    <property type="component" value="Unassembled WGS sequence"/>
</dbReference>
<dbReference type="EMBL" id="LKCM01000017">
    <property type="protein sequence ID" value="KPQ45212.1"/>
    <property type="molecule type" value="Genomic_DNA"/>
</dbReference>
<evidence type="ECO:0000313" key="1">
    <source>
        <dbReference type="EMBL" id="KPQ45212.1"/>
    </source>
</evidence>
<reference evidence="1 2" key="1">
    <citation type="submission" date="2015-09" db="EMBL/GenBank/DDBJ databases">
        <title>A metagenomics-based metabolic model of nitrate-dependent anaerobic oxidation of methane by Methanoperedens-like archaea.</title>
        <authorList>
            <person name="Arshad A."/>
            <person name="Speth D.R."/>
            <person name="De Graaf R.M."/>
            <person name="Op Den Camp H.J."/>
            <person name="Jetten M.S."/>
            <person name="Welte C.U."/>
        </authorList>
    </citation>
    <scope>NUCLEOTIDE SEQUENCE [LARGE SCALE GENOMIC DNA]</scope>
</reference>
<comment type="caution">
    <text evidence="1">The sequence shown here is derived from an EMBL/GenBank/DDBJ whole genome shotgun (WGS) entry which is preliminary data.</text>
</comment>